<keyword evidence="4" id="KW-0472">Membrane</keyword>
<dbReference type="EMBL" id="FQVB01000015">
    <property type="protein sequence ID" value="SHF32616.1"/>
    <property type="molecule type" value="Genomic_DNA"/>
</dbReference>
<dbReference type="PANTHER" id="PTHR45586">
    <property type="entry name" value="TPR REPEAT-CONTAINING PROTEIN PA4667"/>
    <property type="match status" value="1"/>
</dbReference>
<dbReference type="SUPFAM" id="SSF81901">
    <property type="entry name" value="HCP-like"/>
    <property type="match status" value="1"/>
</dbReference>
<evidence type="ECO:0000256" key="1">
    <source>
        <dbReference type="ARBA" id="ARBA00022737"/>
    </source>
</evidence>
<dbReference type="Gene3D" id="1.25.40.10">
    <property type="entry name" value="Tetratricopeptide repeat domain"/>
    <property type="match status" value="4"/>
</dbReference>
<keyword evidence="4" id="KW-1133">Transmembrane helix</keyword>
<dbReference type="InterPro" id="IPR011990">
    <property type="entry name" value="TPR-like_helical_dom_sf"/>
</dbReference>
<dbReference type="PANTHER" id="PTHR45586:SF1">
    <property type="entry name" value="LIPOPOLYSACCHARIDE ASSEMBLY PROTEIN B"/>
    <property type="match status" value="1"/>
</dbReference>
<organism evidence="5 6">
    <name type="scientific">Desulfacinum infernum DSM 9756</name>
    <dbReference type="NCBI Taxonomy" id="1121391"/>
    <lineage>
        <taxon>Bacteria</taxon>
        <taxon>Pseudomonadati</taxon>
        <taxon>Thermodesulfobacteriota</taxon>
        <taxon>Syntrophobacteria</taxon>
        <taxon>Syntrophobacterales</taxon>
        <taxon>Syntrophobacteraceae</taxon>
        <taxon>Desulfacinum</taxon>
    </lineage>
</organism>
<dbReference type="OrthoDB" id="5483630at2"/>
<dbReference type="InterPro" id="IPR019734">
    <property type="entry name" value="TPR_rpt"/>
</dbReference>
<dbReference type="InterPro" id="IPR051012">
    <property type="entry name" value="CellSynth/LPSAsmb/PSIAsmb"/>
</dbReference>
<evidence type="ECO:0000256" key="3">
    <source>
        <dbReference type="PROSITE-ProRule" id="PRU00339"/>
    </source>
</evidence>
<sequence>MWGRRRRRYVKDYETSLFRPRRRESRAKTFFKWVLLVGLVAAGVFWFQETPQLTDRVLQHLPVPHTLVSLQVEINGKRERLPAGAERTVHPQDRLKVVRVETDGWIRWGLKLAAGEQPWPEGPDASLTLKELLPAEEFESPVTVPLRVRWFDRELGSVCFTAKLGAKDWLQKAASAGSPDEKARYLEQALAEDPGNALARTQLASLYAEQGRLAEAEKLYGEILQMGRSRPVLERLVDVYKKQKKHDAVLKTYLELLRLTDDPAVFESLLTYLNKNLSPKNALVFLEKNLQEVPARYRGPWHLVRAELASRQKRWGEAASAYESALKAGVQDPNIHYNLSVVKAKTGDLRSAAADLEKYLQANPTDEANRMKLAALYERLGERDKARTIYQQVIEKNPKQKTALVRLVALLDKAGDRKEQLKAYEMLSALEPGNAVVHFNRALLSYELEQWEKAEEAFEKAAKLEPANPEPLRYLLALYQKRKDAEGQVRILRRLIELDKDNLSLYDTLFVLYDQAKNYDAIVEIFEKAAQQHPQVAAFHQYVLYGALKKGDQKKALRSLEKLSRLLPKEVKYLRQAARIHESLGQYEEALEKTKRILDVSPGDEEAKQDYLRLKLLLLGSKKTGFFYCNERSLVV</sequence>
<protein>
    <submittedName>
        <fullName evidence="5">Tetratricopeptide repeat-containing protein</fullName>
    </submittedName>
</protein>
<keyword evidence="6" id="KW-1185">Reference proteome</keyword>
<evidence type="ECO:0000313" key="6">
    <source>
        <dbReference type="Proteomes" id="UP000184076"/>
    </source>
</evidence>
<dbReference type="Pfam" id="PF13429">
    <property type="entry name" value="TPR_15"/>
    <property type="match status" value="1"/>
</dbReference>
<reference evidence="6" key="1">
    <citation type="submission" date="2016-11" db="EMBL/GenBank/DDBJ databases">
        <authorList>
            <person name="Varghese N."/>
            <person name="Submissions S."/>
        </authorList>
    </citation>
    <scope>NUCLEOTIDE SEQUENCE [LARGE SCALE GENOMIC DNA]</scope>
    <source>
        <strain evidence="6">DSM 9756</strain>
    </source>
</reference>
<proteinExistence type="predicted"/>
<evidence type="ECO:0000256" key="2">
    <source>
        <dbReference type="ARBA" id="ARBA00022803"/>
    </source>
</evidence>
<keyword evidence="2 3" id="KW-0802">TPR repeat</keyword>
<dbReference type="PROSITE" id="PS50005">
    <property type="entry name" value="TPR"/>
    <property type="match status" value="3"/>
</dbReference>
<keyword evidence="4" id="KW-0812">Transmembrane</keyword>
<feature type="transmembrane region" description="Helical" evidence="4">
    <location>
        <begin position="29"/>
        <end position="47"/>
    </location>
</feature>
<dbReference type="SUPFAM" id="SSF48452">
    <property type="entry name" value="TPR-like"/>
    <property type="match status" value="1"/>
</dbReference>
<dbReference type="Proteomes" id="UP000184076">
    <property type="component" value="Unassembled WGS sequence"/>
</dbReference>
<feature type="repeat" description="TPR" evidence="3">
    <location>
        <begin position="571"/>
        <end position="604"/>
    </location>
</feature>
<accession>A0A1M5AR30</accession>
<evidence type="ECO:0000256" key="4">
    <source>
        <dbReference type="SAM" id="Phobius"/>
    </source>
</evidence>
<evidence type="ECO:0000313" key="5">
    <source>
        <dbReference type="EMBL" id="SHF32616.1"/>
    </source>
</evidence>
<dbReference type="STRING" id="1121391.SAMN02745206_01759"/>
<feature type="repeat" description="TPR" evidence="3">
    <location>
        <begin position="435"/>
        <end position="468"/>
    </location>
</feature>
<gene>
    <name evidence="5" type="ORF">SAMN02745206_01759</name>
</gene>
<keyword evidence="1" id="KW-0677">Repeat</keyword>
<feature type="repeat" description="TPR" evidence="3">
    <location>
        <begin position="367"/>
        <end position="400"/>
    </location>
</feature>
<dbReference type="AlphaFoldDB" id="A0A1M5AR30"/>
<dbReference type="Pfam" id="PF14559">
    <property type="entry name" value="TPR_19"/>
    <property type="match status" value="2"/>
</dbReference>
<dbReference type="SMART" id="SM00028">
    <property type="entry name" value="TPR"/>
    <property type="match status" value="6"/>
</dbReference>
<name>A0A1M5AR30_9BACT</name>